<dbReference type="Pfam" id="PF09820">
    <property type="entry name" value="AAA-ATPase_like"/>
    <property type="match status" value="1"/>
</dbReference>
<protein>
    <submittedName>
        <fullName evidence="2">ATP-binding protein</fullName>
    </submittedName>
</protein>
<dbReference type="AlphaFoldDB" id="A0A9D1WE37"/>
<reference evidence="2" key="2">
    <citation type="submission" date="2021-04" db="EMBL/GenBank/DDBJ databases">
        <authorList>
            <person name="Gilroy R."/>
        </authorList>
    </citation>
    <scope>NUCLEOTIDE SEQUENCE</scope>
    <source>
        <strain evidence="2">USASDec5-558</strain>
    </source>
</reference>
<dbReference type="PANTHER" id="PTHR34825">
    <property type="entry name" value="CONSERVED PROTEIN, WITH A WEAK D-GALACTARATE DEHYDRATASE/ALTRONATE HYDROLASE DOMAIN"/>
    <property type="match status" value="1"/>
</dbReference>
<dbReference type="SUPFAM" id="SSF52540">
    <property type="entry name" value="P-loop containing nucleoside triphosphate hydrolases"/>
    <property type="match status" value="1"/>
</dbReference>
<organism evidence="2 3">
    <name type="scientific">Candidatus Anaerobiospirillum pullistercoris</name>
    <dbReference type="NCBI Taxonomy" id="2838452"/>
    <lineage>
        <taxon>Bacteria</taxon>
        <taxon>Pseudomonadati</taxon>
        <taxon>Pseudomonadota</taxon>
        <taxon>Gammaproteobacteria</taxon>
        <taxon>Aeromonadales</taxon>
        <taxon>Succinivibrionaceae</taxon>
        <taxon>Anaerobiospirillum</taxon>
    </lineage>
</organism>
<name>A0A9D1WE37_9GAMM</name>
<sequence length="583" mass="66866">MTDYHLPPCPQSDLTPITTTLSDFRVIRKNKFLLVDKTSRINTLLRASKVFLARPRRFGKTLLLSTIKELFTNGAKNFEGLAIHDLWDRPCLPVIKVSFFGLSSPETFEQELCARLREAFAQAGFADALQIKASSFVDLVPELNFLYRNSDIVLLIDEWDFPLSANLNDRKAFDHNKDILRRFYSWVRELQNLEFLMVTGIGRYQDTSLFTGQDIKDISLDPRFANLLGYTQEELESYFSSHISAAAALLNLKEEQLLELLKRQYDGFCFDYDAKISVYCPISINNFFLQVVDFPDRVPVFGSYWMESSNTAPALRAFLDRKKPSLAFLDSVKGSGIELSQSDLSNAYSFDELNFNALLTQTGYLSIKQVLRNSPVSIDRIYSCSFPNQEIERIYGPIFLRYITQSGHHDLDGTWSRQAAQKLSQALYEQDIARVVAELNVFMCAIPYDLWADAKEIAYRTFIGWCLQFSIVSDIRYETMNNRGRSDLEFTVNDCTYVIELKRLTTKQNTLQDKIKLADVAQQQVYDKGYGFNSHVNGDTQRYGLVLVVSEHSRQIEYWRYFDGSKVISEGEVAPLSMANPLN</sequence>
<comment type="caution">
    <text evidence="2">The sequence shown here is derived from an EMBL/GenBank/DDBJ whole genome shotgun (WGS) entry which is preliminary data.</text>
</comment>
<keyword evidence="2" id="KW-0067">ATP-binding</keyword>
<dbReference type="Proteomes" id="UP000886829">
    <property type="component" value="Unassembled WGS sequence"/>
</dbReference>
<gene>
    <name evidence="2" type="ORF">H9850_08425</name>
</gene>
<accession>A0A9D1WE37</accession>
<evidence type="ECO:0000313" key="2">
    <source>
        <dbReference type="EMBL" id="HIX57479.1"/>
    </source>
</evidence>
<dbReference type="InterPro" id="IPR018631">
    <property type="entry name" value="AAA-ATPase-like_dom"/>
</dbReference>
<dbReference type="GO" id="GO:0005524">
    <property type="term" value="F:ATP binding"/>
    <property type="evidence" value="ECO:0007669"/>
    <property type="project" value="UniProtKB-KW"/>
</dbReference>
<feature type="domain" description="AAA-ATPase-like" evidence="1">
    <location>
        <begin position="21"/>
        <end position="210"/>
    </location>
</feature>
<dbReference type="PANTHER" id="PTHR34825:SF1">
    <property type="entry name" value="AAA-ATPASE-LIKE DOMAIN-CONTAINING PROTEIN"/>
    <property type="match status" value="1"/>
</dbReference>
<dbReference type="EMBL" id="DXEV01000168">
    <property type="protein sequence ID" value="HIX57479.1"/>
    <property type="molecule type" value="Genomic_DNA"/>
</dbReference>
<dbReference type="InterPro" id="IPR027417">
    <property type="entry name" value="P-loop_NTPase"/>
</dbReference>
<evidence type="ECO:0000313" key="3">
    <source>
        <dbReference type="Proteomes" id="UP000886829"/>
    </source>
</evidence>
<dbReference type="Pfam" id="PF08011">
    <property type="entry name" value="PDDEXK_9"/>
    <property type="match status" value="1"/>
</dbReference>
<keyword evidence="2" id="KW-0547">Nucleotide-binding</keyword>
<dbReference type="InterPro" id="IPR012547">
    <property type="entry name" value="PDDEXK_9"/>
</dbReference>
<evidence type="ECO:0000259" key="1">
    <source>
        <dbReference type="Pfam" id="PF09820"/>
    </source>
</evidence>
<proteinExistence type="predicted"/>
<reference evidence="2" key="1">
    <citation type="journal article" date="2021" name="PeerJ">
        <title>Extensive microbial diversity within the chicken gut microbiome revealed by metagenomics and culture.</title>
        <authorList>
            <person name="Gilroy R."/>
            <person name="Ravi A."/>
            <person name="Getino M."/>
            <person name="Pursley I."/>
            <person name="Horton D.L."/>
            <person name="Alikhan N.F."/>
            <person name="Baker D."/>
            <person name="Gharbi K."/>
            <person name="Hall N."/>
            <person name="Watson M."/>
            <person name="Adriaenssens E.M."/>
            <person name="Foster-Nyarko E."/>
            <person name="Jarju S."/>
            <person name="Secka A."/>
            <person name="Antonio M."/>
            <person name="Oren A."/>
            <person name="Chaudhuri R.R."/>
            <person name="La Ragione R."/>
            <person name="Hildebrand F."/>
            <person name="Pallen M.J."/>
        </authorList>
    </citation>
    <scope>NUCLEOTIDE SEQUENCE</scope>
    <source>
        <strain evidence="2">USASDec5-558</strain>
    </source>
</reference>